<dbReference type="Proteomes" id="UP000318571">
    <property type="component" value="Chromosome 8"/>
</dbReference>
<reference evidence="2 3" key="1">
    <citation type="journal article" date="2018" name="Nat. Ecol. Evol.">
        <title>Genomic signatures of mitonuclear coevolution across populations of Tigriopus californicus.</title>
        <authorList>
            <person name="Barreto F.S."/>
            <person name="Watson E.T."/>
            <person name="Lima T.G."/>
            <person name="Willett C.S."/>
            <person name="Edmands S."/>
            <person name="Li W."/>
            <person name="Burton R.S."/>
        </authorList>
    </citation>
    <scope>NUCLEOTIDE SEQUENCE [LARGE SCALE GENOMIC DNA]</scope>
    <source>
        <strain evidence="2 3">San Diego</strain>
    </source>
</reference>
<dbReference type="STRING" id="6832.A0A553N8E7"/>
<feature type="region of interest" description="Disordered" evidence="1">
    <location>
        <begin position="1"/>
        <end position="37"/>
    </location>
</feature>
<evidence type="ECO:0000256" key="1">
    <source>
        <dbReference type="SAM" id="MobiDB-lite"/>
    </source>
</evidence>
<dbReference type="AlphaFoldDB" id="A0A553N8E7"/>
<gene>
    <name evidence="2" type="ORF">TCAL_17183</name>
</gene>
<feature type="compositionally biased region" description="Basic and acidic residues" evidence="1">
    <location>
        <begin position="1"/>
        <end position="14"/>
    </location>
</feature>
<keyword evidence="3" id="KW-1185">Reference proteome</keyword>
<proteinExistence type="predicted"/>
<sequence>MDETTRREKEREGGGEMPGELSGELESESEFPPIHPAIRSPAREHMCMHSGAIIPTDRSQFTSVIPAVRFGRVPKREKAKILAAMQSSRMKTQESKVLGEMNDDGKIIETIVRAHYDTCDYTRNKMEPFIQNAKTQPSYAVCSGMLA</sequence>
<accession>A0A553N8E7</accession>
<dbReference type="EMBL" id="VCGU01000459">
    <property type="protein sequence ID" value="TRY61698.1"/>
    <property type="molecule type" value="Genomic_DNA"/>
</dbReference>
<evidence type="ECO:0000313" key="2">
    <source>
        <dbReference type="EMBL" id="TRY61698.1"/>
    </source>
</evidence>
<name>A0A553N8E7_TIGCA</name>
<protein>
    <submittedName>
        <fullName evidence="2">Uncharacterized protein</fullName>
    </submittedName>
</protein>
<evidence type="ECO:0000313" key="3">
    <source>
        <dbReference type="Proteomes" id="UP000318571"/>
    </source>
</evidence>
<comment type="caution">
    <text evidence="2">The sequence shown here is derived from an EMBL/GenBank/DDBJ whole genome shotgun (WGS) entry which is preliminary data.</text>
</comment>
<organism evidence="2 3">
    <name type="scientific">Tigriopus californicus</name>
    <name type="common">Marine copepod</name>
    <dbReference type="NCBI Taxonomy" id="6832"/>
    <lineage>
        <taxon>Eukaryota</taxon>
        <taxon>Metazoa</taxon>
        <taxon>Ecdysozoa</taxon>
        <taxon>Arthropoda</taxon>
        <taxon>Crustacea</taxon>
        <taxon>Multicrustacea</taxon>
        <taxon>Hexanauplia</taxon>
        <taxon>Copepoda</taxon>
        <taxon>Harpacticoida</taxon>
        <taxon>Harpacticidae</taxon>
        <taxon>Tigriopus</taxon>
    </lineage>
</organism>